<dbReference type="AlphaFoldDB" id="A0A318JPI8"/>
<reference evidence="1 2" key="1">
    <citation type="submission" date="2018-05" db="EMBL/GenBank/DDBJ databases">
        <title>Genomic Encyclopedia of Type Strains, Phase IV (KMG-IV): sequencing the most valuable type-strain genomes for metagenomic binning, comparative biology and taxonomic classification.</title>
        <authorList>
            <person name="Goeker M."/>
        </authorList>
    </citation>
    <scope>NUCLEOTIDE SEQUENCE [LARGE SCALE GENOMIC DNA]</scope>
    <source>
        <strain evidence="1 2">DSM 25134</strain>
    </source>
</reference>
<proteinExistence type="predicted"/>
<dbReference type="Proteomes" id="UP000248395">
    <property type="component" value="Unassembled WGS sequence"/>
</dbReference>
<name>A0A318JPI8_9NEIS</name>
<accession>A0A318JPI8</accession>
<organism evidence="1 2">
    <name type="scientific">Aquitalea magnusonii</name>
    <dbReference type="NCBI Taxonomy" id="332411"/>
    <lineage>
        <taxon>Bacteria</taxon>
        <taxon>Pseudomonadati</taxon>
        <taxon>Pseudomonadota</taxon>
        <taxon>Betaproteobacteria</taxon>
        <taxon>Neisseriales</taxon>
        <taxon>Chromobacteriaceae</taxon>
        <taxon>Aquitalea</taxon>
    </lineage>
</organism>
<comment type="caution">
    <text evidence="1">The sequence shown here is derived from an EMBL/GenBank/DDBJ whole genome shotgun (WGS) entry which is preliminary data.</text>
</comment>
<evidence type="ECO:0000313" key="1">
    <source>
        <dbReference type="EMBL" id="PXX51099.1"/>
    </source>
</evidence>
<keyword evidence="2" id="KW-1185">Reference proteome</keyword>
<sequence>MDAYTKKYNFLLREDDILPILTISMALLIKGIPPSLRCAFPTDSQMRYGTTTRTILILGDLLWLCSKSVIFHKLAREVVNNLQQKNYSKAVKSCVGLYFSIESTQRSQRFIQKEKILNLIRRHETQLVILPSLFSRREKIIEPRMIYQRLIQGGLSASFLPTRGQNRTMNMEIVYISLYAAGCFHQGSGYAEAARYYNALVDTSDYAASTSYIRKLYSRLVAFLDKTLTKPIKPVRQKEY</sequence>
<protein>
    <submittedName>
        <fullName evidence="1">Uncharacterized protein</fullName>
    </submittedName>
</protein>
<dbReference type="EMBL" id="QJKC01000001">
    <property type="protein sequence ID" value="PXX51099.1"/>
    <property type="molecule type" value="Genomic_DNA"/>
</dbReference>
<gene>
    <name evidence="1" type="ORF">DFR38_101160</name>
</gene>
<evidence type="ECO:0000313" key="2">
    <source>
        <dbReference type="Proteomes" id="UP000248395"/>
    </source>
</evidence>